<dbReference type="Proteomes" id="UP001642409">
    <property type="component" value="Unassembled WGS sequence"/>
</dbReference>
<proteinExistence type="predicted"/>
<comment type="caution">
    <text evidence="2">The sequence shown here is derived from an EMBL/GenBank/DDBJ whole genome shotgun (WGS) entry which is preliminary data.</text>
</comment>
<protein>
    <submittedName>
        <fullName evidence="3">Hypothetical_protein</fullName>
    </submittedName>
</protein>
<evidence type="ECO:0000313" key="5">
    <source>
        <dbReference type="Proteomes" id="UP001642409"/>
    </source>
</evidence>
<organism evidence="2">
    <name type="scientific">Hexamita inflata</name>
    <dbReference type="NCBI Taxonomy" id="28002"/>
    <lineage>
        <taxon>Eukaryota</taxon>
        <taxon>Metamonada</taxon>
        <taxon>Diplomonadida</taxon>
        <taxon>Hexamitidae</taxon>
        <taxon>Hexamitinae</taxon>
        <taxon>Hexamita</taxon>
    </lineage>
</organism>
<evidence type="ECO:0000313" key="2">
    <source>
        <dbReference type="EMBL" id="CAI9940169.1"/>
    </source>
</evidence>
<name>A0AA86PII9_9EUKA</name>
<dbReference type="EMBL" id="CATOUU010000674">
    <property type="protein sequence ID" value="CAI9940169.1"/>
    <property type="molecule type" value="Genomic_DNA"/>
</dbReference>
<keyword evidence="1" id="KW-1133">Transmembrane helix</keyword>
<feature type="transmembrane region" description="Helical" evidence="1">
    <location>
        <begin position="203"/>
        <end position="222"/>
    </location>
</feature>
<accession>A0AA86PII9</accession>
<dbReference type="EMBL" id="CAXDID020000306">
    <property type="protein sequence ID" value="CAL6074252.1"/>
    <property type="molecule type" value="Genomic_DNA"/>
</dbReference>
<reference evidence="3 5" key="2">
    <citation type="submission" date="2024-07" db="EMBL/GenBank/DDBJ databases">
        <authorList>
            <person name="Akdeniz Z."/>
        </authorList>
    </citation>
    <scope>NUCLEOTIDE SEQUENCE [LARGE SCALE GENOMIC DNA]</scope>
</reference>
<sequence>MYFGKLKLEMQVELKTNGYCVQAELYNYDSIQTRMYVQNNQKTIQQVDKVFHVKTLANISKFRYTCAEINCIQISAQNQYIFEYDMYLFTQRFVITEVKDKRNYPKYICLYCKSQVKVDLDHFSLFLQKWVVKCNHHELLQCKHKQSRTKIITNWSGQLNFNCIKVYSSSKSNTIMDSTSYIISSSFYIILCTRYPFPCTAANSVIQFVLIFGLTTFQSLYFRSINSYNNQDQIYSYMERQCIFIIQNFNICLNFQQSLTFRILYLQEENADVSIYECTSLTTLILFYSIYITYAGSKFSSIHINLLIILFINYLNLFTGNFLELFWLEPFRVTDCTYPLSFSLHSSELRYLLEFLVGTIIFQFIKVGQYSRNWN</sequence>
<keyword evidence="5" id="KW-1185">Reference proteome</keyword>
<evidence type="ECO:0000313" key="4">
    <source>
        <dbReference type="EMBL" id="CAL6074252.1"/>
    </source>
</evidence>
<keyword evidence="1" id="KW-0472">Membrane</keyword>
<evidence type="ECO:0000313" key="3">
    <source>
        <dbReference type="EMBL" id="CAL6057194.1"/>
    </source>
</evidence>
<evidence type="ECO:0000256" key="1">
    <source>
        <dbReference type="SAM" id="Phobius"/>
    </source>
</evidence>
<gene>
    <name evidence="2" type="ORF">HINF_LOCUS27814</name>
    <name evidence="3" type="ORF">HINF_LOCUS47388</name>
    <name evidence="4" type="ORF">HINF_LOCUS56574</name>
</gene>
<feature type="transmembrane region" description="Helical" evidence="1">
    <location>
        <begin position="306"/>
        <end position="328"/>
    </location>
</feature>
<dbReference type="EMBL" id="CAXDID020000213">
    <property type="protein sequence ID" value="CAL6057194.1"/>
    <property type="molecule type" value="Genomic_DNA"/>
</dbReference>
<dbReference type="AlphaFoldDB" id="A0AA86PII9"/>
<feature type="transmembrane region" description="Helical" evidence="1">
    <location>
        <begin position="273"/>
        <end position="294"/>
    </location>
</feature>
<reference evidence="2" key="1">
    <citation type="submission" date="2023-06" db="EMBL/GenBank/DDBJ databases">
        <authorList>
            <person name="Kurt Z."/>
        </authorList>
    </citation>
    <scope>NUCLEOTIDE SEQUENCE</scope>
</reference>
<keyword evidence="1" id="KW-0812">Transmembrane</keyword>